<evidence type="ECO:0000259" key="1">
    <source>
        <dbReference type="Pfam" id="PF01345"/>
    </source>
</evidence>
<dbReference type="SUPFAM" id="SSF51126">
    <property type="entry name" value="Pectin lyase-like"/>
    <property type="match status" value="2"/>
</dbReference>
<dbReference type="InterPro" id="IPR001434">
    <property type="entry name" value="OmcB-like_DUF11"/>
</dbReference>
<sequence length="863" mass="84222">MPTLGRTLRTLAAAALAVSMLLVMSASAGATTQTVTTMAGDASPGSLRATVSAASAGDVIAFDPALSGRIRLDGGTPIVVDKTLTITGPGADTLAIDGRGTTQIFSVTSDADLTLATLTLRGGASSTTGAAVGNAGTGTVTLTSVTVTLNRSSGLDAAAVVSSAAGGTLTIIGSTFSANSNDSGAPAVSSAGRLSITATLFQGNQGGVHSSAVATTAATSPVSIVATQFAANHGGGSGVAALYINGAAPVSVSQSGFIGNGNDDQGAALLVDGLDAPALTIDDTYIAGNHGGRGVVAIEAPATVSITDSIISFNGSSTAGGGGILITSATSVTIERTTISGNVSGKGAAVFQSSGTPLVIKDSTISGNTALTGGGGLFLTNGGSATITNSTFSGNVDGSWGGAITSFGTSVTITSSTIASNTGYFAGGIVVDGDVTLRNSIVADNIGGATADIACVATATLTDTNLIGSDGAICTFDDSSKLISNVDAKLGPLRRNNLGTLSQLETHALLPGSPAIDAATGTASPAADARGVARPQGGAPDLGALEVRPARLALSMTAPAAAAVTGALEYLLTAENQGDVATTDATITDTLPTLVTFASADPGCAQVSGTVTCALGPLSANGSTQRTIAATAAGAGTAVNSAVLAAAPLAAATAEASTLISGPDLVGPMSVPDVRLDVTVTGTGSGSGSVTSLPGGIACGTDCAEEYPQGSLIVLRAKPAPGSAVASWSGCTPVPRERTWCSVELARAASVRATFAPARTVRAAIGARVIVVGTRSTTLPIRSSARGTVRLTLRPCRDATCASSSWGRAVTRRVSAGPSGLRIATRTLRVGRYRTTVVVTAGGVRSAPASSTLTVLPRPRFAG</sequence>
<dbReference type="InterPro" id="IPR006626">
    <property type="entry name" value="PbH1"/>
</dbReference>
<dbReference type="NCBIfam" id="NF041518">
    <property type="entry name" value="choice_anch_Q"/>
    <property type="match status" value="1"/>
</dbReference>
<reference evidence="3" key="1">
    <citation type="submission" date="2020-05" db="EMBL/GenBank/DDBJ databases">
        <authorList>
            <person name="Chiriac C."/>
            <person name="Salcher M."/>
            <person name="Ghai R."/>
            <person name="Kavagutti S V."/>
        </authorList>
    </citation>
    <scope>NUCLEOTIDE SEQUENCE</scope>
</reference>
<dbReference type="EMBL" id="CAFBMX010000010">
    <property type="protein sequence ID" value="CAB4941667.1"/>
    <property type="molecule type" value="Genomic_DNA"/>
</dbReference>
<name>A0A6J7JFZ0_9ZZZZ</name>
<organism evidence="3">
    <name type="scientific">freshwater metagenome</name>
    <dbReference type="NCBI Taxonomy" id="449393"/>
    <lineage>
        <taxon>unclassified sequences</taxon>
        <taxon>metagenomes</taxon>
        <taxon>ecological metagenomes</taxon>
    </lineage>
</organism>
<dbReference type="PANTHER" id="PTHR11319:SF35">
    <property type="entry name" value="OUTER MEMBRANE PROTEIN PMPC-RELATED"/>
    <property type="match status" value="1"/>
</dbReference>
<dbReference type="Pfam" id="PF13229">
    <property type="entry name" value="Beta_helix"/>
    <property type="match status" value="1"/>
</dbReference>
<feature type="domain" description="Right handed beta helix" evidence="2">
    <location>
        <begin position="323"/>
        <end position="483"/>
    </location>
</feature>
<accession>A0A6J7JFZ0</accession>
<dbReference type="Gene3D" id="2.160.20.10">
    <property type="entry name" value="Single-stranded right-handed beta-helix, Pectin lyase-like"/>
    <property type="match status" value="1"/>
</dbReference>
<dbReference type="AlphaFoldDB" id="A0A6J7JFZ0"/>
<dbReference type="InterPro" id="IPR012334">
    <property type="entry name" value="Pectin_lyas_fold"/>
</dbReference>
<evidence type="ECO:0000313" key="3">
    <source>
        <dbReference type="EMBL" id="CAB4941667.1"/>
    </source>
</evidence>
<dbReference type="InterPro" id="IPR011050">
    <property type="entry name" value="Pectin_lyase_fold/virulence"/>
</dbReference>
<gene>
    <name evidence="3" type="ORF">UFOPK3674_01873</name>
</gene>
<dbReference type="InterPro" id="IPR059226">
    <property type="entry name" value="Choice_anch_Q_dom"/>
</dbReference>
<dbReference type="Pfam" id="PF01345">
    <property type="entry name" value="DUF11"/>
    <property type="match status" value="1"/>
</dbReference>
<dbReference type="InterPro" id="IPR039448">
    <property type="entry name" value="Beta_helix"/>
</dbReference>
<dbReference type="SMART" id="SM00710">
    <property type="entry name" value="PbH1"/>
    <property type="match status" value="9"/>
</dbReference>
<protein>
    <submittedName>
        <fullName evidence="3">Unannotated protein</fullName>
    </submittedName>
</protein>
<dbReference type="PANTHER" id="PTHR11319">
    <property type="entry name" value="G PROTEIN-COUPLED RECEPTOR-RELATED"/>
    <property type="match status" value="1"/>
</dbReference>
<proteinExistence type="predicted"/>
<feature type="domain" description="DUF11" evidence="1">
    <location>
        <begin position="553"/>
        <end position="646"/>
    </location>
</feature>
<evidence type="ECO:0000259" key="2">
    <source>
        <dbReference type="Pfam" id="PF13229"/>
    </source>
</evidence>